<dbReference type="OrthoDB" id="7488837at2"/>
<evidence type="ECO:0000259" key="2">
    <source>
        <dbReference type="Pfam" id="PF03428"/>
    </source>
</evidence>
<dbReference type="NCBIfam" id="NF040974">
    <property type="entry name" value="RepABC_RepC"/>
    <property type="match status" value="1"/>
</dbReference>
<evidence type="ECO:0000259" key="3">
    <source>
        <dbReference type="Pfam" id="PF11800"/>
    </source>
</evidence>
<evidence type="ECO:0000313" key="4">
    <source>
        <dbReference type="EMBL" id="KEQ03134.1"/>
    </source>
</evidence>
<dbReference type="EMBL" id="JOKJ01000037">
    <property type="protein sequence ID" value="KEQ03134.1"/>
    <property type="molecule type" value="Genomic_DNA"/>
</dbReference>
<accession>A0A922NWW4</accession>
<dbReference type="InterPro" id="IPR036388">
    <property type="entry name" value="WH-like_DNA-bd_sf"/>
</dbReference>
<dbReference type="InterPro" id="IPR047611">
    <property type="entry name" value="RepABC_RepC"/>
</dbReference>
<dbReference type="Proteomes" id="UP000052167">
    <property type="component" value="Unassembled WGS sequence"/>
</dbReference>
<feature type="domain" description="Plasmid replication protein C C-terminal" evidence="3">
    <location>
        <begin position="313"/>
        <end position="414"/>
    </location>
</feature>
<sequence>MTEVSSVASFRRVTPAIAASARLAMANDVPDTTKSEMALLLKKAAPVLGIDGTTYHVMDILLGLSRAEDWKGAGRPVVAISNAKLAEYTMRSERTVIRCLRRLVEAGIAAYRDSSTGRRFIYRNGAGDVVAGYGIDFTPARVRLEELKQAVEQYQRRLTAELAAKRDIARLARAIEDVCSAYPDEAKTARSELEEILGSGEALFVRAGRVRELHQRTVANLAPEHVPFEMSGEGDINVTSNINTTPKPHSESRNNQRTRSNEREEKPANGRSATEMAFEKKPGEAEGARQVQAGPQDRDANAIQNEVLASVSVGLIQAACPEAQSLIAQQFDSWSALGRAGETLRRMIGLSEAGWADGQQKVGLYAATAILATVVEKSIRDPEQITRPGGYFRAMIDRAIDGKLNLERSLFGLADTRYGADEK</sequence>
<keyword evidence="5" id="KW-1185">Reference proteome</keyword>
<feature type="compositionally biased region" description="Basic and acidic residues" evidence="1">
    <location>
        <begin position="248"/>
        <end position="268"/>
    </location>
</feature>
<gene>
    <name evidence="4" type="ORF">GV68_17785</name>
</gene>
<organism evidence="4 5">
    <name type="scientific">Pseudorhizobium pelagicum</name>
    <dbReference type="NCBI Taxonomy" id="1509405"/>
    <lineage>
        <taxon>Bacteria</taxon>
        <taxon>Pseudomonadati</taxon>
        <taxon>Pseudomonadota</taxon>
        <taxon>Alphaproteobacteria</taxon>
        <taxon>Hyphomicrobiales</taxon>
        <taxon>Rhizobiaceae</taxon>
        <taxon>Rhizobium/Agrobacterium group</taxon>
        <taxon>Pseudorhizobium</taxon>
    </lineage>
</organism>
<dbReference type="InterPro" id="IPR021760">
    <property type="entry name" value="RepC_C"/>
</dbReference>
<evidence type="ECO:0000256" key="1">
    <source>
        <dbReference type="SAM" id="MobiDB-lite"/>
    </source>
</evidence>
<proteinExistence type="predicted"/>
<protein>
    <submittedName>
        <fullName evidence="4">Plasmid replication protein RepCa2</fullName>
    </submittedName>
</protein>
<dbReference type="Gene3D" id="1.10.10.10">
    <property type="entry name" value="Winged helix-like DNA-binding domain superfamily/Winged helix DNA-binding domain"/>
    <property type="match status" value="1"/>
</dbReference>
<dbReference type="AlphaFoldDB" id="A0A922NWW4"/>
<dbReference type="Pfam" id="PF03428">
    <property type="entry name" value="RP-C"/>
    <property type="match status" value="1"/>
</dbReference>
<dbReference type="RefSeq" id="WP_037169209.1">
    <property type="nucleotide sequence ID" value="NZ_JOKI01000033.1"/>
</dbReference>
<feature type="compositionally biased region" description="Basic and acidic residues" evidence="1">
    <location>
        <begin position="277"/>
        <end position="287"/>
    </location>
</feature>
<comment type="caution">
    <text evidence="4">The sequence shown here is derived from an EMBL/GenBank/DDBJ whole genome shotgun (WGS) entry which is preliminary data.</text>
</comment>
<feature type="region of interest" description="Disordered" evidence="1">
    <location>
        <begin position="228"/>
        <end position="296"/>
    </location>
</feature>
<name>A0A922NWW4_9HYPH</name>
<reference evidence="4 5" key="1">
    <citation type="submission" date="2014-06" db="EMBL/GenBank/DDBJ databases">
        <title>Rhizobium pelagicum/R2-400B4.</title>
        <authorList>
            <person name="Kimes N.E."/>
            <person name="Lopez-Perez M."/>
        </authorList>
    </citation>
    <scope>NUCLEOTIDE SEQUENCE [LARGE SCALE GENOMIC DNA]</scope>
    <source>
        <strain evidence="4 5">R2-400B4</strain>
    </source>
</reference>
<feature type="compositionally biased region" description="Polar residues" evidence="1">
    <location>
        <begin position="237"/>
        <end position="247"/>
    </location>
</feature>
<dbReference type="InterPro" id="IPR005090">
    <property type="entry name" value="RepC_N"/>
</dbReference>
<dbReference type="Pfam" id="PF11800">
    <property type="entry name" value="RP-C_C"/>
    <property type="match status" value="1"/>
</dbReference>
<evidence type="ECO:0000313" key="5">
    <source>
        <dbReference type="Proteomes" id="UP000052167"/>
    </source>
</evidence>
<feature type="domain" description="Plasmid replication protein C N-terminal" evidence="2">
    <location>
        <begin position="11"/>
        <end position="179"/>
    </location>
</feature>